<keyword evidence="8" id="KW-0393">Immunoglobulin domain</keyword>
<dbReference type="PANTHER" id="PTHR45080:SF8">
    <property type="entry name" value="IG-LIKE DOMAIN-CONTAINING PROTEIN"/>
    <property type="match status" value="1"/>
</dbReference>
<feature type="domain" description="Fibronectin type-III" evidence="12">
    <location>
        <begin position="500"/>
        <end position="602"/>
    </location>
</feature>
<feature type="region of interest" description="Disordered" evidence="9">
    <location>
        <begin position="1229"/>
        <end position="1248"/>
    </location>
</feature>
<feature type="domain" description="Ig-like" evidence="11">
    <location>
        <begin position="290"/>
        <end position="377"/>
    </location>
</feature>
<evidence type="ECO:0000313" key="14">
    <source>
        <dbReference type="Proteomes" id="UP001497623"/>
    </source>
</evidence>
<feature type="domain" description="Ig-like" evidence="11">
    <location>
        <begin position="198"/>
        <end position="285"/>
    </location>
</feature>
<dbReference type="GO" id="GO:0007156">
    <property type="term" value="P:homophilic cell adhesion via plasma membrane adhesion molecules"/>
    <property type="evidence" value="ECO:0007669"/>
    <property type="project" value="TreeGrafter"/>
</dbReference>
<dbReference type="FunFam" id="2.60.40.10:FF:000189">
    <property type="entry name" value="Neogenin isoform 3"/>
    <property type="match status" value="2"/>
</dbReference>
<proteinExistence type="predicted"/>
<comment type="subcellular location">
    <subcellularLocation>
        <location evidence="1">Membrane</location>
        <topology evidence="1">Single-pass membrane protein</topology>
    </subcellularLocation>
</comment>
<evidence type="ECO:0000313" key="13">
    <source>
        <dbReference type="EMBL" id="CAL4090339.1"/>
    </source>
</evidence>
<dbReference type="InterPro" id="IPR003599">
    <property type="entry name" value="Ig_sub"/>
</dbReference>
<feature type="non-terminal residue" evidence="13">
    <location>
        <position position="1"/>
    </location>
</feature>
<dbReference type="SMART" id="SM00060">
    <property type="entry name" value="FN3"/>
    <property type="match status" value="3"/>
</dbReference>
<dbReference type="Pfam" id="PF07679">
    <property type="entry name" value="I-set"/>
    <property type="match status" value="3"/>
</dbReference>
<keyword evidence="14" id="KW-1185">Reference proteome</keyword>
<dbReference type="InterPro" id="IPR013098">
    <property type="entry name" value="Ig_I-set"/>
</dbReference>
<feature type="domain" description="Ig-like" evidence="11">
    <location>
        <begin position="391"/>
        <end position="477"/>
    </location>
</feature>
<keyword evidence="4" id="KW-0677">Repeat</keyword>
<dbReference type="CDD" id="cd00063">
    <property type="entry name" value="FN3"/>
    <property type="match status" value="2"/>
</dbReference>
<dbReference type="GO" id="GO:0009653">
    <property type="term" value="P:anatomical structure morphogenesis"/>
    <property type="evidence" value="ECO:0007669"/>
    <property type="project" value="UniProtKB-ARBA"/>
</dbReference>
<evidence type="ECO:0000256" key="2">
    <source>
        <dbReference type="ARBA" id="ARBA00022692"/>
    </source>
</evidence>
<feature type="region of interest" description="Disordered" evidence="9">
    <location>
        <begin position="1026"/>
        <end position="1056"/>
    </location>
</feature>
<dbReference type="AlphaFoldDB" id="A0AAV2QPR6"/>
<evidence type="ECO:0000256" key="9">
    <source>
        <dbReference type="SAM" id="MobiDB-lite"/>
    </source>
</evidence>
<feature type="domain" description="Fibronectin type-III" evidence="12">
    <location>
        <begin position="729"/>
        <end position="823"/>
    </location>
</feature>
<gene>
    <name evidence="13" type="ORF">MNOR_LOCUS14005</name>
</gene>
<dbReference type="InterPro" id="IPR003598">
    <property type="entry name" value="Ig_sub2"/>
</dbReference>
<dbReference type="GO" id="GO:0030154">
    <property type="term" value="P:cell differentiation"/>
    <property type="evidence" value="ECO:0007669"/>
    <property type="project" value="UniProtKB-ARBA"/>
</dbReference>
<dbReference type="Gene3D" id="2.60.40.10">
    <property type="entry name" value="Immunoglobulins"/>
    <property type="match status" value="8"/>
</dbReference>
<evidence type="ECO:0000256" key="6">
    <source>
        <dbReference type="ARBA" id="ARBA00023136"/>
    </source>
</evidence>
<evidence type="ECO:0000256" key="10">
    <source>
        <dbReference type="SAM" id="Phobius"/>
    </source>
</evidence>
<dbReference type="InterPro" id="IPR036179">
    <property type="entry name" value="Ig-like_dom_sf"/>
</dbReference>
<dbReference type="SUPFAM" id="SSF49265">
    <property type="entry name" value="Fibronectin type III"/>
    <property type="match status" value="2"/>
</dbReference>
<feature type="compositionally biased region" description="Low complexity" evidence="9">
    <location>
        <begin position="1236"/>
        <end position="1248"/>
    </location>
</feature>
<reference evidence="13 14" key="1">
    <citation type="submission" date="2024-05" db="EMBL/GenBank/DDBJ databases">
        <authorList>
            <person name="Wallberg A."/>
        </authorList>
    </citation>
    <scope>NUCLEOTIDE SEQUENCE [LARGE SCALE GENOMIC DNA]</scope>
</reference>
<name>A0AAV2QPR6_MEGNR</name>
<dbReference type="InterPro" id="IPR050958">
    <property type="entry name" value="Cell_Adh-Cytoskel_Orgn"/>
</dbReference>
<organism evidence="13 14">
    <name type="scientific">Meganyctiphanes norvegica</name>
    <name type="common">Northern krill</name>
    <name type="synonym">Thysanopoda norvegica</name>
    <dbReference type="NCBI Taxonomy" id="48144"/>
    <lineage>
        <taxon>Eukaryota</taxon>
        <taxon>Metazoa</taxon>
        <taxon>Ecdysozoa</taxon>
        <taxon>Arthropoda</taxon>
        <taxon>Crustacea</taxon>
        <taxon>Multicrustacea</taxon>
        <taxon>Malacostraca</taxon>
        <taxon>Eumalacostraca</taxon>
        <taxon>Eucarida</taxon>
        <taxon>Euphausiacea</taxon>
        <taxon>Euphausiidae</taxon>
        <taxon>Meganyctiphanes</taxon>
    </lineage>
</organism>
<protein>
    <submittedName>
        <fullName evidence="13">Uncharacterized protein</fullName>
    </submittedName>
</protein>
<evidence type="ECO:0000259" key="11">
    <source>
        <dbReference type="PROSITE" id="PS50835"/>
    </source>
</evidence>
<dbReference type="InterPro" id="IPR013106">
    <property type="entry name" value="Ig_V-set"/>
</dbReference>
<dbReference type="SMART" id="SM00406">
    <property type="entry name" value="IGv"/>
    <property type="match status" value="4"/>
</dbReference>
<dbReference type="EMBL" id="CAXKWB010008251">
    <property type="protein sequence ID" value="CAL4090339.1"/>
    <property type="molecule type" value="Genomic_DNA"/>
</dbReference>
<dbReference type="SMART" id="SM00409">
    <property type="entry name" value="IG"/>
    <property type="match status" value="5"/>
</dbReference>
<dbReference type="InterPro" id="IPR007110">
    <property type="entry name" value="Ig-like_dom"/>
</dbReference>
<dbReference type="GO" id="GO:0007399">
    <property type="term" value="P:nervous system development"/>
    <property type="evidence" value="ECO:0007669"/>
    <property type="project" value="UniProtKB-ARBA"/>
</dbReference>
<feature type="domain" description="Ig-like" evidence="11">
    <location>
        <begin position="104"/>
        <end position="193"/>
    </location>
</feature>
<sequence>GSFVSPEILENPTDVLVPRNEPATLNCHASGMPTPIITWYKDGQPFDHTSTGRNVLLETGDLFFLRVLQTKRDNDAGVYWCVATNSLGKVISKNATLEITVLREDYLTEPTDTRLAEGETALLACVPPRGYPEPIVTWQKDNQDIDPSRALRYRIVDGGSLVITGVQATDQGTYVCLARNVYGERRSRQATLTVLVSPHLVYSSGILKQDEGSTVELVCRVGGDPPPEVFWHRVQPSVNLPLARMKLLDRSQVLKIEAVTPEDEGIYACHAESPVGAVSANITLTVNSLPSISVKPSDTRVGEGSLALFVCSVTGSPKPTTYWTREGSGVLIGVGQTGFNGRMSVDKHNTLTIREVNPRDQGYYVCSAVSEIGSVLTRVYLEVQSVRDLPPPIIALGAPNQTLQVGTEGIMPCEAQGMPEPRVTWQRDGQLLQSNNRLTITPLGTLRINSLRISDTDVYTCTASSETGKTTWTTALAVAKHTNTNVAFFKMPDINSLPSPPKHVDILEINATSVMLGWKHGQLGYSKPLGYTVQFWSPDIRGPWRVAQTEQTPTSTYTPTPVALTVTRLQTETRYVFVVRSRNSNGISRPSPVTRTIQTLVSSSKILVPLYEVRTQLSNKVIELINVKPLSDSAIKVEWNLLTHESIIEGIYLYYRLVDSKNNINSGTLSVERVLLHGIYMAPPTSHIISGLLPSSTYEIFLVPFYHSVEGHATSVMNASTLEVALAIPPTDLRYIKFNETAIRIIWNPAPNPIESVSSNAYNVLVYEGKTTKHEVFNITVSDAWVLLSDLVPGITYSVQVRKATSKGLGMLSEPIQFSIPDVGESSRITPFPPVTVPPMTDNTYLILYVCTAAVFIFLLMGVIVFYIYRKHLGEKCPQYYSKTGNDGLWSEYPGCWTDASHTSAITSTLYTDLSTHGKPITQLCQRPPAKIPTKSEYERRMCDRVYEDPDVLNLTSLNRSHDKRYFSTGPYATTPLISDIFRRPSGNCLPPNIPLSSSKSSGLGNMLIDVRSEQVGVAYDTQSSNINSQTEKGPFLQFPAPPKIENDYSDTNTLTSYGSRRQARLLSKQLPYGGSSSVSSHRSIESQMLSASSRYIKRVPPSPHASHKDYDNKIYINQHIKKPSTGSEKDYETQIVENPQYNHSNEDEVHYAQSLVNGRVSPESSSSIYNYAQSERSHYLANSFEGNKPLGHSYNLKFMKSADGEVKWIRGGSVCSTEESVYAPHEVMKHKPSQKSKQYSKNNNQKQLGSNISLSSLLV</sequence>
<dbReference type="InterPro" id="IPR013783">
    <property type="entry name" value="Ig-like_fold"/>
</dbReference>
<keyword evidence="7" id="KW-1015">Disulfide bond</keyword>
<evidence type="ECO:0000259" key="12">
    <source>
        <dbReference type="PROSITE" id="PS50853"/>
    </source>
</evidence>
<evidence type="ECO:0000256" key="4">
    <source>
        <dbReference type="ARBA" id="ARBA00022737"/>
    </source>
</evidence>
<dbReference type="GO" id="GO:0005886">
    <property type="term" value="C:plasma membrane"/>
    <property type="evidence" value="ECO:0007669"/>
    <property type="project" value="TreeGrafter"/>
</dbReference>
<feature type="domain" description="Ig-like" evidence="11">
    <location>
        <begin position="6"/>
        <end position="92"/>
    </location>
</feature>
<dbReference type="PANTHER" id="PTHR45080">
    <property type="entry name" value="CONTACTIN 5"/>
    <property type="match status" value="1"/>
</dbReference>
<feature type="domain" description="Fibronectin type-III" evidence="12">
    <location>
        <begin position="621"/>
        <end position="724"/>
    </location>
</feature>
<dbReference type="FunFam" id="2.60.40.10:FF:000032">
    <property type="entry name" value="palladin isoform X1"/>
    <property type="match status" value="1"/>
</dbReference>
<keyword evidence="5 10" id="KW-1133">Transmembrane helix</keyword>
<evidence type="ECO:0000256" key="3">
    <source>
        <dbReference type="ARBA" id="ARBA00022729"/>
    </source>
</evidence>
<keyword evidence="6 10" id="KW-0472">Membrane</keyword>
<dbReference type="SUPFAM" id="SSF48726">
    <property type="entry name" value="Immunoglobulin"/>
    <property type="match status" value="5"/>
</dbReference>
<evidence type="ECO:0000256" key="5">
    <source>
        <dbReference type="ARBA" id="ARBA00022989"/>
    </source>
</evidence>
<dbReference type="PROSITE" id="PS50853">
    <property type="entry name" value="FN3"/>
    <property type="match status" value="3"/>
</dbReference>
<feature type="transmembrane region" description="Helical" evidence="10">
    <location>
        <begin position="846"/>
        <end position="869"/>
    </location>
</feature>
<dbReference type="Pfam" id="PF00041">
    <property type="entry name" value="fn3"/>
    <property type="match status" value="2"/>
</dbReference>
<evidence type="ECO:0000256" key="8">
    <source>
        <dbReference type="ARBA" id="ARBA00023319"/>
    </source>
</evidence>
<dbReference type="InterPro" id="IPR036116">
    <property type="entry name" value="FN3_sf"/>
</dbReference>
<comment type="caution">
    <text evidence="13">The sequence shown here is derived from an EMBL/GenBank/DDBJ whole genome shotgun (WGS) entry which is preliminary data.</text>
</comment>
<dbReference type="SMART" id="SM00408">
    <property type="entry name" value="IGc2"/>
    <property type="match status" value="5"/>
</dbReference>
<keyword evidence="3" id="KW-0732">Signal</keyword>
<dbReference type="Proteomes" id="UP001497623">
    <property type="component" value="Unassembled WGS sequence"/>
</dbReference>
<dbReference type="InterPro" id="IPR003961">
    <property type="entry name" value="FN3_dom"/>
</dbReference>
<keyword evidence="2 10" id="KW-0812">Transmembrane</keyword>
<dbReference type="PROSITE" id="PS50835">
    <property type="entry name" value="IG_LIKE"/>
    <property type="match status" value="5"/>
</dbReference>
<dbReference type="FunFam" id="2.60.40.10:FF:000008">
    <property type="entry name" value="roundabout homolog 2 isoform X2"/>
    <property type="match status" value="2"/>
</dbReference>
<evidence type="ECO:0000256" key="7">
    <source>
        <dbReference type="ARBA" id="ARBA00023157"/>
    </source>
</evidence>
<evidence type="ECO:0000256" key="1">
    <source>
        <dbReference type="ARBA" id="ARBA00004167"/>
    </source>
</evidence>
<dbReference type="Pfam" id="PF13927">
    <property type="entry name" value="Ig_3"/>
    <property type="match status" value="2"/>
</dbReference>
<accession>A0AAV2QPR6</accession>